<evidence type="ECO:0000313" key="3">
    <source>
        <dbReference type="Proteomes" id="UP001521785"/>
    </source>
</evidence>
<gene>
    <name evidence="2" type="ORF">SLS60_003607</name>
</gene>
<protein>
    <submittedName>
        <fullName evidence="2">Uncharacterized protein</fullName>
    </submittedName>
</protein>
<sequence length="204" mass="22785">MSLRFGQKVRILVFLCLSVFMIAFALARLFGGLYRDSFGVLTLSVTWTHTWLHFESSVAVLMGGITAFRTVFAGQVREAGKRHTSSSTIYKRIRSIFRRTPSETDSGVVEKLNKNRGFLAGPQTGASIKGMPTFIRRIGREPINTTMEDSVMDSQYDPLESYHAFRRDADANVPRAGSNDDSFKNSADIDVSIILRPVIRALLT</sequence>
<proteinExistence type="predicted"/>
<keyword evidence="1" id="KW-1133">Transmembrane helix</keyword>
<feature type="transmembrane region" description="Helical" evidence="1">
    <location>
        <begin position="51"/>
        <end position="72"/>
    </location>
</feature>
<reference evidence="2 3" key="1">
    <citation type="submission" date="2024-02" db="EMBL/GenBank/DDBJ databases">
        <title>De novo assembly and annotation of 12 fungi associated with fruit tree decline syndrome in Ontario, Canada.</title>
        <authorList>
            <person name="Sulman M."/>
            <person name="Ellouze W."/>
            <person name="Ilyukhin E."/>
        </authorList>
    </citation>
    <scope>NUCLEOTIDE SEQUENCE [LARGE SCALE GENOMIC DNA]</scope>
    <source>
        <strain evidence="2 3">M42-189</strain>
    </source>
</reference>
<evidence type="ECO:0000313" key="2">
    <source>
        <dbReference type="EMBL" id="KAL1606206.1"/>
    </source>
</evidence>
<feature type="transmembrane region" description="Helical" evidence="1">
    <location>
        <begin position="12"/>
        <end position="31"/>
    </location>
</feature>
<name>A0ABR3RP48_9PLEO</name>
<keyword evidence="1" id="KW-0472">Membrane</keyword>
<evidence type="ECO:0000256" key="1">
    <source>
        <dbReference type="SAM" id="Phobius"/>
    </source>
</evidence>
<keyword evidence="1" id="KW-0812">Transmembrane</keyword>
<organism evidence="2 3">
    <name type="scientific">Paraconiothyrium brasiliense</name>
    <dbReference type="NCBI Taxonomy" id="300254"/>
    <lineage>
        <taxon>Eukaryota</taxon>
        <taxon>Fungi</taxon>
        <taxon>Dikarya</taxon>
        <taxon>Ascomycota</taxon>
        <taxon>Pezizomycotina</taxon>
        <taxon>Dothideomycetes</taxon>
        <taxon>Pleosporomycetidae</taxon>
        <taxon>Pleosporales</taxon>
        <taxon>Massarineae</taxon>
        <taxon>Didymosphaeriaceae</taxon>
        <taxon>Paraconiothyrium</taxon>
    </lineage>
</organism>
<accession>A0ABR3RP48</accession>
<keyword evidence="3" id="KW-1185">Reference proteome</keyword>
<dbReference type="EMBL" id="JAKJXO020000004">
    <property type="protein sequence ID" value="KAL1606206.1"/>
    <property type="molecule type" value="Genomic_DNA"/>
</dbReference>
<dbReference type="Proteomes" id="UP001521785">
    <property type="component" value="Unassembled WGS sequence"/>
</dbReference>
<comment type="caution">
    <text evidence="2">The sequence shown here is derived from an EMBL/GenBank/DDBJ whole genome shotgun (WGS) entry which is preliminary data.</text>
</comment>